<organism evidence="2">
    <name type="scientific">Bradyrhizobium diazoefficiens</name>
    <dbReference type="NCBI Taxonomy" id="1355477"/>
    <lineage>
        <taxon>Bacteria</taxon>
        <taxon>Pseudomonadati</taxon>
        <taxon>Pseudomonadota</taxon>
        <taxon>Alphaproteobacteria</taxon>
        <taxon>Hyphomicrobiales</taxon>
        <taxon>Nitrobacteraceae</taxon>
        <taxon>Bradyrhizobium</taxon>
    </lineage>
</organism>
<proteinExistence type="predicted"/>
<dbReference type="NCBIfam" id="TIGR01558">
    <property type="entry name" value="sm_term_P27"/>
    <property type="match status" value="1"/>
</dbReference>
<evidence type="ECO:0000256" key="1">
    <source>
        <dbReference type="SAM" id="MobiDB-lite"/>
    </source>
</evidence>
<sequence length="134" mass="14795">MRGRKPTLNPDSNPIIDAPKPPSWLGKAARAEWRRIAPLLMERRILAETDLTTLAHYCAATGTVQEQQKTISREGYVVTTERGPRAHPAVRIQADAMTRARLLAAELGLTPVSRNRPSIRTDQEDDDSASDLGV</sequence>
<dbReference type="InterPro" id="IPR006448">
    <property type="entry name" value="Phage_term_ssu_P27"/>
</dbReference>
<dbReference type="AlphaFoldDB" id="A0A810BBL0"/>
<dbReference type="EMBL" id="AP023097">
    <property type="protein sequence ID" value="BCE73922.1"/>
    <property type="molecule type" value="Genomic_DNA"/>
</dbReference>
<dbReference type="Pfam" id="PF05119">
    <property type="entry name" value="Terminase_4"/>
    <property type="match status" value="1"/>
</dbReference>
<reference evidence="2" key="1">
    <citation type="submission" date="2020-05" db="EMBL/GenBank/DDBJ databases">
        <title>Complete genome sequence of Bradyrhizobium diazoefficiens XF8 isolated from soybean nodule.</title>
        <authorList>
            <person name="Noda R."/>
            <person name="Kakizaki K."/>
            <person name="Minamisawa K."/>
        </authorList>
    </citation>
    <scope>NUCLEOTIDE SEQUENCE</scope>
    <source>
        <strain evidence="2">XF8</strain>
    </source>
</reference>
<gene>
    <name evidence="2" type="ORF">XF8B_40330</name>
</gene>
<evidence type="ECO:0000313" key="2">
    <source>
        <dbReference type="EMBL" id="BCE73922.1"/>
    </source>
</evidence>
<feature type="region of interest" description="Disordered" evidence="1">
    <location>
        <begin position="113"/>
        <end position="134"/>
    </location>
</feature>
<feature type="compositionally biased region" description="Acidic residues" evidence="1">
    <location>
        <begin position="123"/>
        <end position="134"/>
    </location>
</feature>
<protein>
    <submittedName>
        <fullName evidence="2">Terminase</fullName>
    </submittedName>
</protein>
<accession>A0A810BBL0</accession>
<name>A0A810BBL0_9BRAD</name>